<comment type="subcellular location">
    <subcellularLocation>
        <location evidence="1">Membrane</location>
    </subcellularLocation>
</comment>
<evidence type="ECO:0000256" key="7">
    <source>
        <dbReference type="SAM" id="Phobius"/>
    </source>
</evidence>
<feature type="compositionally biased region" description="Basic and acidic residues" evidence="6">
    <location>
        <begin position="283"/>
        <end position="302"/>
    </location>
</feature>
<dbReference type="AlphaFoldDB" id="A0AAE0ZGS9"/>
<feature type="compositionally biased region" description="Polar residues" evidence="6">
    <location>
        <begin position="257"/>
        <end position="269"/>
    </location>
</feature>
<dbReference type="Proteomes" id="UP001283361">
    <property type="component" value="Unassembled WGS sequence"/>
</dbReference>
<dbReference type="InterPro" id="IPR007593">
    <property type="entry name" value="CD225/Dispanin_fam"/>
</dbReference>
<evidence type="ECO:0000256" key="3">
    <source>
        <dbReference type="ARBA" id="ARBA00022692"/>
    </source>
</evidence>
<evidence type="ECO:0008006" key="10">
    <source>
        <dbReference type="Google" id="ProtNLM"/>
    </source>
</evidence>
<gene>
    <name evidence="8" type="ORF">RRG08_041905</name>
</gene>
<evidence type="ECO:0000256" key="1">
    <source>
        <dbReference type="ARBA" id="ARBA00004370"/>
    </source>
</evidence>
<feature type="region of interest" description="Disordered" evidence="6">
    <location>
        <begin position="1"/>
        <end position="302"/>
    </location>
</feature>
<evidence type="ECO:0000313" key="9">
    <source>
        <dbReference type="Proteomes" id="UP001283361"/>
    </source>
</evidence>
<evidence type="ECO:0000256" key="5">
    <source>
        <dbReference type="ARBA" id="ARBA00023136"/>
    </source>
</evidence>
<sequence>MASSKEFPTSAERGKRGSQESRGFSFPADSETNSDVIAQNTRVGKPLNQSGTFHQYERIDLDPLNPVSSGVGQRLPAEGQSGDRGASTSPSSGQSETGSLQPPSRKPSGPKKPKDTAAQQKMLGKSGKRGGGNSPLLSPPSGADPTVGAKLASHSPERQGMYGYSLAHHDCQIRNSGSAHPSGNPQASRPSSLCKAPVPVPRSKRDTSRPSSSTSLPAVSPTPPPPPAAATPPTGQGRVNPQTRPDVIVEQPGKEAPTSSRNSQASGVTANPEVKTEPSTSQKSEKEKNKKAKEADGKPIKEHVDSIPQTNFMIGLLVTFCFNPPLGILAMVISLRAAAAYRDGDKKKGACRARASIIISLVSIMVTMVVVSTLLVYSAVNKHGYGKKDTDKKSSPFGF</sequence>
<evidence type="ECO:0000256" key="6">
    <source>
        <dbReference type="SAM" id="MobiDB-lite"/>
    </source>
</evidence>
<name>A0AAE0ZGS9_9GAST</name>
<dbReference type="Pfam" id="PF04505">
    <property type="entry name" value="CD225"/>
    <property type="match status" value="1"/>
</dbReference>
<keyword evidence="3 7" id="KW-0812">Transmembrane</keyword>
<evidence type="ECO:0000256" key="4">
    <source>
        <dbReference type="ARBA" id="ARBA00022989"/>
    </source>
</evidence>
<dbReference type="EMBL" id="JAWDGP010004068">
    <property type="protein sequence ID" value="KAK3768117.1"/>
    <property type="molecule type" value="Genomic_DNA"/>
</dbReference>
<feature type="compositionally biased region" description="Polar residues" evidence="6">
    <location>
        <begin position="30"/>
        <end position="53"/>
    </location>
</feature>
<keyword evidence="4 7" id="KW-1133">Transmembrane helix</keyword>
<feature type="transmembrane region" description="Helical" evidence="7">
    <location>
        <begin position="356"/>
        <end position="380"/>
    </location>
</feature>
<evidence type="ECO:0000256" key="2">
    <source>
        <dbReference type="ARBA" id="ARBA00006843"/>
    </source>
</evidence>
<keyword evidence="5 7" id="KW-0472">Membrane</keyword>
<feature type="compositionally biased region" description="Polar residues" evidence="6">
    <location>
        <begin position="173"/>
        <end position="191"/>
    </location>
</feature>
<feature type="transmembrane region" description="Helical" evidence="7">
    <location>
        <begin position="312"/>
        <end position="335"/>
    </location>
</feature>
<accession>A0AAE0ZGS9</accession>
<reference evidence="8" key="1">
    <citation type="journal article" date="2023" name="G3 (Bethesda)">
        <title>A reference genome for the long-term kleptoplast-retaining sea slug Elysia crispata morphotype clarki.</title>
        <authorList>
            <person name="Eastman K.E."/>
            <person name="Pendleton A.L."/>
            <person name="Shaikh M.A."/>
            <person name="Suttiyut T."/>
            <person name="Ogas R."/>
            <person name="Tomko P."/>
            <person name="Gavelis G."/>
            <person name="Widhalm J.R."/>
            <person name="Wisecaver J.H."/>
        </authorList>
    </citation>
    <scope>NUCLEOTIDE SEQUENCE</scope>
    <source>
        <strain evidence="8">ECLA1</strain>
    </source>
</reference>
<organism evidence="8 9">
    <name type="scientific">Elysia crispata</name>
    <name type="common">lettuce slug</name>
    <dbReference type="NCBI Taxonomy" id="231223"/>
    <lineage>
        <taxon>Eukaryota</taxon>
        <taxon>Metazoa</taxon>
        <taxon>Spiralia</taxon>
        <taxon>Lophotrochozoa</taxon>
        <taxon>Mollusca</taxon>
        <taxon>Gastropoda</taxon>
        <taxon>Heterobranchia</taxon>
        <taxon>Euthyneura</taxon>
        <taxon>Panpulmonata</taxon>
        <taxon>Sacoglossa</taxon>
        <taxon>Placobranchoidea</taxon>
        <taxon>Plakobranchidae</taxon>
        <taxon>Elysia</taxon>
    </lineage>
</organism>
<feature type="compositionally biased region" description="Polar residues" evidence="6">
    <location>
        <begin position="86"/>
        <end position="101"/>
    </location>
</feature>
<comment type="caution">
    <text evidence="8">The sequence shown here is derived from an EMBL/GenBank/DDBJ whole genome shotgun (WGS) entry which is preliminary data.</text>
</comment>
<comment type="similarity">
    <text evidence="2">Belongs to the CD225/Dispanin family.</text>
</comment>
<feature type="compositionally biased region" description="Low complexity" evidence="6">
    <location>
        <begin position="209"/>
        <end position="219"/>
    </location>
</feature>
<feature type="compositionally biased region" description="Pro residues" evidence="6">
    <location>
        <begin position="220"/>
        <end position="230"/>
    </location>
</feature>
<evidence type="ECO:0000313" key="8">
    <source>
        <dbReference type="EMBL" id="KAK3768117.1"/>
    </source>
</evidence>
<keyword evidence="9" id="KW-1185">Reference proteome</keyword>
<protein>
    <recommendedName>
        <fullName evidence="10">Proline-rich transmembrane protein 2</fullName>
    </recommendedName>
</protein>
<proteinExistence type="inferred from homology"/>